<feature type="domain" description="Antirepressor protein ant N-terminal" evidence="1">
    <location>
        <begin position="16"/>
        <end position="71"/>
    </location>
</feature>
<proteinExistence type="predicted"/>
<evidence type="ECO:0000313" key="2">
    <source>
        <dbReference type="EMBL" id="SCM70011.1"/>
    </source>
</evidence>
<dbReference type="EMBL" id="FMJD01000005">
    <property type="protein sequence ID" value="SCM75130.1"/>
    <property type="molecule type" value="Genomic_DNA"/>
</dbReference>
<dbReference type="RefSeq" id="WP_288195409.1">
    <property type="nucleotide sequence ID" value="NZ_LT608334.1"/>
</dbReference>
<evidence type="ECO:0000259" key="1">
    <source>
        <dbReference type="Pfam" id="PF10547"/>
    </source>
</evidence>
<reference evidence="2" key="1">
    <citation type="submission" date="2016-08" db="EMBL/GenBank/DDBJ databases">
        <authorList>
            <person name="Seilhamer J.J."/>
        </authorList>
    </citation>
    <scope>NUCLEOTIDE SEQUENCE</scope>
    <source>
        <strain evidence="2">86</strain>
    </source>
</reference>
<name>A0A212KXI9_9HYPH</name>
<protein>
    <recommendedName>
        <fullName evidence="1">Antirepressor protein ant N-terminal domain-containing protein</fullName>
    </recommendedName>
</protein>
<dbReference type="AlphaFoldDB" id="A0A212KXI9"/>
<sequence length="72" mass="8158">MANVTAGWRESRVSGADGRRFVAMRRIVENMGLSWGSQHSKLLEQREKFMCTDIGTHDTTGRMQSMLAMPQN</sequence>
<dbReference type="Pfam" id="PF10547">
    <property type="entry name" value="P22_AR_N"/>
    <property type="match status" value="1"/>
</dbReference>
<dbReference type="InterPro" id="IPR018875">
    <property type="entry name" value="Antirepressor_Ant_N"/>
</dbReference>
<dbReference type="EMBL" id="FMJD01000001">
    <property type="protein sequence ID" value="SCM70011.1"/>
    <property type="molecule type" value="Genomic_DNA"/>
</dbReference>
<gene>
    <name evidence="2" type="ORF">KL86PLE_10004</name>
    <name evidence="3" type="ORF">KL86PLE_130531</name>
</gene>
<evidence type="ECO:0000313" key="3">
    <source>
        <dbReference type="EMBL" id="SCM75130.1"/>
    </source>
</evidence>
<accession>A0A212KXI9</accession>
<organism evidence="2">
    <name type="scientific">uncultured Pleomorphomonas sp</name>
    <dbReference type="NCBI Taxonomy" id="442121"/>
    <lineage>
        <taxon>Bacteria</taxon>
        <taxon>Pseudomonadati</taxon>
        <taxon>Pseudomonadota</taxon>
        <taxon>Alphaproteobacteria</taxon>
        <taxon>Hyphomicrobiales</taxon>
        <taxon>Pleomorphomonadaceae</taxon>
        <taxon>Pleomorphomonas</taxon>
        <taxon>environmental samples</taxon>
    </lineage>
</organism>